<evidence type="ECO:0000313" key="3">
    <source>
        <dbReference type="Proteomes" id="UP001187315"/>
    </source>
</evidence>
<dbReference type="EMBL" id="JAVHJS010000007">
    <property type="protein sequence ID" value="KAK2852306.1"/>
    <property type="molecule type" value="Genomic_DNA"/>
</dbReference>
<organism evidence="2 3">
    <name type="scientific">Tachysurus vachellii</name>
    <name type="common">Darkbarbel catfish</name>
    <name type="synonym">Pelteobagrus vachellii</name>
    <dbReference type="NCBI Taxonomy" id="175792"/>
    <lineage>
        <taxon>Eukaryota</taxon>
        <taxon>Metazoa</taxon>
        <taxon>Chordata</taxon>
        <taxon>Craniata</taxon>
        <taxon>Vertebrata</taxon>
        <taxon>Euteleostomi</taxon>
        <taxon>Actinopterygii</taxon>
        <taxon>Neopterygii</taxon>
        <taxon>Teleostei</taxon>
        <taxon>Ostariophysi</taxon>
        <taxon>Siluriformes</taxon>
        <taxon>Bagridae</taxon>
        <taxon>Tachysurus</taxon>
    </lineage>
</organism>
<comment type="caution">
    <text evidence="2">The sequence shown here is derived from an EMBL/GenBank/DDBJ whole genome shotgun (WGS) entry which is preliminary data.</text>
</comment>
<feature type="region of interest" description="Disordered" evidence="1">
    <location>
        <begin position="169"/>
        <end position="241"/>
    </location>
</feature>
<evidence type="ECO:0000313" key="2">
    <source>
        <dbReference type="EMBL" id="KAK2852306.1"/>
    </source>
</evidence>
<sequence length="263" mass="29088">MFGQEPRLPVDFLLGRVEEPLAGSVHRWVMEHQDRLQLAFEGARARLGAAADRRKARHDLQVRESPLKEGQLVYLRDYSVRGRHKIHDLWSSVVYQIVKAPKEGGVVYTIVPTTDLSKLKHVHRSLLKPQIGRNSSPTLQDTPVVEPVQPREEEMDEGDLFVLVPETPQVSSRQAPWGMVQSEPQGSGEDQESEEIPEAGENVQPAVNLPLPSASVGESVVRRTGRSTAGQHSNVHHLPRSLGPGTVSSIVGSTTVALLRPWD</sequence>
<protein>
    <submittedName>
        <fullName evidence="2">Uncharacterized protein</fullName>
    </submittedName>
</protein>
<evidence type="ECO:0000256" key="1">
    <source>
        <dbReference type="SAM" id="MobiDB-lite"/>
    </source>
</evidence>
<name>A0AA88NBJ9_TACVA</name>
<feature type="compositionally biased region" description="Acidic residues" evidence="1">
    <location>
        <begin position="189"/>
        <end position="198"/>
    </location>
</feature>
<keyword evidence="3" id="KW-1185">Reference proteome</keyword>
<reference evidence="2" key="1">
    <citation type="submission" date="2023-08" db="EMBL/GenBank/DDBJ databases">
        <title>Pelteobagrus vachellii genome.</title>
        <authorList>
            <person name="Liu H."/>
        </authorList>
    </citation>
    <scope>NUCLEOTIDE SEQUENCE</scope>
    <source>
        <strain evidence="2">PRFRI_2022a</strain>
        <tissue evidence="2">Muscle</tissue>
    </source>
</reference>
<gene>
    <name evidence="2" type="ORF">Q7C36_007507</name>
</gene>
<proteinExistence type="predicted"/>
<accession>A0AA88NBJ9</accession>
<dbReference type="AlphaFoldDB" id="A0AA88NBJ9"/>
<dbReference type="Proteomes" id="UP001187315">
    <property type="component" value="Unassembled WGS sequence"/>
</dbReference>